<keyword evidence="3" id="KW-1185">Reference proteome</keyword>
<evidence type="ECO:0000313" key="3">
    <source>
        <dbReference type="Proteomes" id="UP000201386"/>
    </source>
</evidence>
<dbReference type="Proteomes" id="UP000201386">
    <property type="component" value="Segment"/>
</dbReference>
<dbReference type="EMBL" id="KU647626">
    <property type="protein sequence ID" value="AMM44207.1"/>
    <property type="molecule type" value="Genomic_DNA"/>
</dbReference>
<reference evidence="2 3" key="1">
    <citation type="submission" date="2016-02" db="EMBL/GenBank/DDBJ databases">
        <authorList>
            <person name="Lynch K.C."/>
            <person name="Doan M."/>
            <person name="Paisley J.T."/>
            <person name="Allen K.G."/>
            <person name="Gaffney B.L."/>
            <person name="Rinehart C.A."/>
            <person name="King R.A."/>
            <person name="Staples A."/>
            <person name="Bowman C.A."/>
            <person name="Russell D.A."/>
            <person name="Pope W.H."/>
            <person name="Jacobs-Sera D."/>
            <person name="Hendrix R.W."/>
            <person name="Hatfull G.F."/>
        </authorList>
    </citation>
    <scope>NUCLEOTIDE SEQUENCE [LARGE SCALE GENOMIC DNA]</scope>
</reference>
<dbReference type="KEGG" id="vg:29124749"/>
<evidence type="ECO:0000313" key="2">
    <source>
        <dbReference type="EMBL" id="AMM44207.1"/>
    </source>
</evidence>
<feature type="compositionally biased region" description="Basic and acidic residues" evidence="1">
    <location>
        <begin position="56"/>
        <end position="74"/>
    </location>
</feature>
<name>A0A140G6C2_9CAUD</name>
<feature type="compositionally biased region" description="Basic and acidic residues" evidence="1">
    <location>
        <begin position="30"/>
        <end position="42"/>
    </location>
</feature>
<gene>
    <name evidence="2" type="primary">37</name>
    <name evidence="2" type="ORF">KELLEZIO_37</name>
</gene>
<protein>
    <submittedName>
        <fullName evidence="2">Uncharacterized protein</fullName>
    </submittedName>
</protein>
<proteinExistence type="predicted"/>
<dbReference type="RefSeq" id="YP_009301294.1">
    <property type="nucleotide sequence ID" value="NC_031231.1"/>
</dbReference>
<feature type="region of interest" description="Disordered" evidence="1">
    <location>
        <begin position="30"/>
        <end position="74"/>
    </location>
</feature>
<evidence type="ECO:0000256" key="1">
    <source>
        <dbReference type="SAM" id="MobiDB-lite"/>
    </source>
</evidence>
<accession>A0A140G6C2</accession>
<dbReference type="GeneID" id="29124749"/>
<sequence>MLANEHLKNANLTVDLDIARQQNANYQEQLRRYNDVDVKQEDGEADSPAKPVGPKPGDEVKYEDVEKVAAKHTA</sequence>
<organism evidence="2 3">
    <name type="scientific">Arthrobacter phage KellEzio</name>
    <dbReference type="NCBI Taxonomy" id="1796995"/>
    <lineage>
        <taxon>Viruses</taxon>
        <taxon>Duplodnaviria</taxon>
        <taxon>Heunggongvirae</taxon>
        <taxon>Uroviricota</taxon>
        <taxon>Caudoviricetes</taxon>
        <taxon>Kelleziovirus</taxon>
        <taxon>Kelleziovirus kellezzio</taxon>
    </lineage>
</organism>